<dbReference type="Gene3D" id="2.40.10.170">
    <property type="match status" value="1"/>
</dbReference>
<evidence type="ECO:0000259" key="1">
    <source>
        <dbReference type="Pfam" id="PF14505"/>
    </source>
</evidence>
<comment type="caution">
    <text evidence="3">The sequence shown here is derived from an EMBL/GenBank/DDBJ whole genome shotgun (WGS) entry which is preliminary data.</text>
</comment>
<keyword evidence="4" id="KW-1185">Reference proteome</keyword>
<proteinExistence type="predicted"/>
<feature type="domain" description="DUF4438" evidence="1">
    <location>
        <begin position="25"/>
        <end position="156"/>
    </location>
</feature>
<evidence type="ECO:0000313" key="3">
    <source>
        <dbReference type="EMBL" id="MDH8677466.1"/>
    </source>
</evidence>
<name>A0ABT6NAN2_9FIRM</name>
<protein>
    <submittedName>
        <fullName evidence="3">DUF4438 domain-containing protein</fullName>
    </submittedName>
</protein>
<dbReference type="Gene3D" id="2.102.30.10">
    <property type="entry name" value="tm1086 (SG structure) domain"/>
    <property type="match status" value="1"/>
</dbReference>
<sequence>MKTNMNKLVKQSVQGQIRHPLFSGYRVDTEGSVHVIPATGGITYNVKIGDPAFGWVGDHVEPGVSLYHTDAGTSGGLNVFSCIGNEAKIVTGEAKGRKGFVTGTHGGVEHVLVYFDEETLDLLSLDDKIMIKCHGQGLALEDYKTVKVMSIDPELFLKLGIIEEDQKLVVPVTHRIPQRFMGSGVGAPYSQKGDYDILTSDVEAVKTLGIDQLKFGDIVLLEDSDNSYGLGAMKKGATSIGVIIHSDCIKSGHGPGVTIIMTSANGTIEGKIDPDANIANYLLK</sequence>
<dbReference type="RefSeq" id="WP_281093281.1">
    <property type="nucleotide sequence ID" value="NZ_JARYZI010000002.1"/>
</dbReference>
<reference evidence="3 4" key="1">
    <citation type="submission" date="2023-04" db="EMBL/GenBank/DDBJ databases">
        <title>Fusibacter bizertensis strain WBS, isolated from littoral bottom sediments of the Arctic seas - biochemical and genomic analysis.</title>
        <authorList>
            <person name="Brioukhanov A.L."/>
        </authorList>
    </citation>
    <scope>NUCLEOTIDE SEQUENCE [LARGE SCALE GENOMIC DNA]</scope>
    <source>
        <strain evidence="3 4">WBS</strain>
    </source>
</reference>
<dbReference type="InterPro" id="IPR029433">
    <property type="entry name" value="DUF4438_N"/>
</dbReference>
<gene>
    <name evidence="3" type="ORF">QE109_04865</name>
</gene>
<accession>A0ABT6NAN2</accession>
<dbReference type="Proteomes" id="UP001158045">
    <property type="component" value="Unassembled WGS sequence"/>
</dbReference>
<dbReference type="Pfam" id="PF20999">
    <property type="entry name" value="DUF4438_C"/>
    <property type="match status" value="1"/>
</dbReference>
<evidence type="ECO:0000259" key="2">
    <source>
        <dbReference type="Pfam" id="PF20999"/>
    </source>
</evidence>
<dbReference type="Gene3D" id="4.10.1180.10">
    <property type="entry name" value="tm1086 domain"/>
    <property type="match status" value="1"/>
</dbReference>
<evidence type="ECO:0000313" key="4">
    <source>
        <dbReference type="Proteomes" id="UP001158045"/>
    </source>
</evidence>
<dbReference type="InterPro" id="IPR044910">
    <property type="entry name" value="TM_1086_SG_dom"/>
</dbReference>
<organism evidence="3 4">
    <name type="scientific">Fusibacter bizertensis</name>
    <dbReference type="NCBI Taxonomy" id="1488331"/>
    <lineage>
        <taxon>Bacteria</taxon>
        <taxon>Bacillati</taxon>
        <taxon>Bacillota</taxon>
        <taxon>Clostridia</taxon>
        <taxon>Eubacteriales</taxon>
        <taxon>Eubacteriales Family XII. Incertae Sedis</taxon>
        <taxon>Fusibacter</taxon>
    </lineage>
</organism>
<dbReference type="EMBL" id="JARYZI010000002">
    <property type="protein sequence ID" value="MDH8677466.1"/>
    <property type="molecule type" value="Genomic_DNA"/>
</dbReference>
<dbReference type="Pfam" id="PF14505">
    <property type="entry name" value="DUF4438"/>
    <property type="match status" value="1"/>
</dbReference>
<dbReference type="InterPro" id="IPR044909">
    <property type="entry name" value="TM_1086_sf"/>
</dbReference>
<feature type="domain" description="DUF4438" evidence="2">
    <location>
        <begin position="158"/>
        <end position="282"/>
    </location>
</feature>
<dbReference type="InterPro" id="IPR048399">
    <property type="entry name" value="DUF4438_C"/>
</dbReference>